<accession>A0A2U1N4C4</accession>
<dbReference type="STRING" id="35608.A0A2U1N4C4"/>
<reference evidence="6 7" key="1">
    <citation type="journal article" date="2018" name="Mol. Plant">
        <title>The genome of Artemisia annua provides insight into the evolution of Asteraceae family and artemisinin biosynthesis.</title>
        <authorList>
            <person name="Shen Q."/>
            <person name="Zhang L."/>
            <person name="Liao Z."/>
            <person name="Wang S."/>
            <person name="Yan T."/>
            <person name="Shi P."/>
            <person name="Liu M."/>
            <person name="Fu X."/>
            <person name="Pan Q."/>
            <person name="Wang Y."/>
            <person name="Lv Z."/>
            <person name="Lu X."/>
            <person name="Zhang F."/>
            <person name="Jiang W."/>
            <person name="Ma Y."/>
            <person name="Chen M."/>
            <person name="Hao X."/>
            <person name="Li L."/>
            <person name="Tang Y."/>
            <person name="Lv G."/>
            <person name="Zhou Y."/>
            <person name="Sun X."/>
            <person name="Brodelius P.E."/>
            <person name="Rose J.K.C."/>
            <person name="Tang K."/>
        </authorList>
    </citation>
    <scope>NUCLEOTIDE SEQUENCE [LARGE SCALE GENOMIC DNA]</scope>
    <source>
        <strain evidence="7">cv. Huhao1</strain>
        <tissue evidence="6">Leaf</tissue>
    </source>
</reference>
<dbReference type="Pfam" id="PF00560">
    <property type="entry name" value="LRR_1"/>
    <property type="match status" value="1"/>
</dbReference>
<dbReference type="AlphaFoldDB" id="A0A2U1N4C4"/>
<dbReference type="PANTHER" id="PTHR48059:SF30">
    <property type="entry name" value="OS06G0587000 PROTEIN"/>
    <property type="match status" value="1"/>
</dbReference>
<keyword evidence="2" id="KW-0433">Leucine-rich repeat</keyword>
<evidence type="ECO:0000256" key="1">
    <source>
        <dbReference type="ARBA" id="ARBA00004196"/>
    </source>
</evidence>
<organism evidence="6 7">
    <name type="scientific">Artemisia annua</name>
    <name type="common">Sweet wormwood</name>
    <dbReference type="NCBI Taxonomy" id="35608"/>
    <lineage>
        <taxon>Eukaryota</taxon>
        <taxon>Viridiplantae</taxon>
        <taxon>Streptophyta</taxon>
        <taxon>Embryophyta</taxon>
        <taxon>Tracheophyta</taxon>
        <taxon>Spermatophyta</taxon>
        <taxon>Magnoliopsida</taxon>
        <taxon>eudicotyledons</taxon>
        <taxon>Gunneridae</taxon>
        <taxon>Pentapetalae</taxon>
        <taxon>asterids</taxon>
        <taxon>campanulids</taxon>
        <taxon>Asterales</taxon>
        <taxon>Asteraceae</taxon>
        <taxon>Asteroideae</taxon>
        <taxon>Anthemideae</taxon>
        <taxon>Artemisiinae</taxon>
        <taxon>Artemisia</taxon>
    </lineage>
</organism>
<comment type="subcellular location">
    <subcellularLocation>
        <location evidence="1">Cell envelope</location>
    </subcellularLocation>
</comment>
<protein>
    <submittedName>
        <fullName evidence="6">Receptor-like protein kinase 2</fullName>
    </submittedName>
</protein>
<dbReference type="InterPro" id="IPR013210">
    <property type="entry name" value="LRR_N_plant-typ"/>
</dbReference>
<dbReference type="PANTHER" id="PTHR48059">
    <property type="entry name" value="POLYGALACTURONASE INHIBITOR 1"/>
    <property type="match status" value="1"/>
</dbReference>
<evidence type="ECO:0000259" key="5">
    <source>
        <dbReference type="Pfam" id="PF08263"/>
    </source>
</evidence>
<keyword evidence="6" id="KW-0808">Transferase</keyword>
<keyword evidence="7" id="KW-1185">Reference proteome</keyword>
<evidence type="ECO:0000256" key="4">
    <source>
        <dbReference type="ARBA" id="ARBA00038043"/>
    </source>
</evidence>
<dbReference type="GO" id="GO:0016301">
    <property type="term" value="F:kinase activity"/>
    <property type="evidence" value="ECO:0007669"/>
    <property type="project" value="UniProtKB-KW"/>
</dbReference>
<sequence>MSSPHPQFLGLRFQTINSDLPKPVYPFHFIWVIFIITVSYQDSDKSALLEFKSSVKDPARVLSGWDVSKNLISGNLISGMGFKSYLSFNLLSGDIPDEIGYNCGSLEHLELSGNLLVGGIPSSLGNCTKLQSLLLYSNLLQEEIPFELGYSCLMAPESRVAQR</sequence>
<proteinExistence type="inferred from homology"/>
<evidence type="ECO:0000256" key="3">
    <source>
        <dbReference type="ARBA" id="ARBA00022737"/>
    </source>
</evidence>
<comment type="similarity">
    <text evidence="4">Belongs to the polygalacturonase-inhibiting protein family.</text>
</comment>
<dbReference type="Proteomes" id="UP000245207">
    <property type="component" value="Unassembled WGS sequence"/>
</dbReference>
<evidence type="ECO:0000313" key="6">
    <source>
        <dbReference type="EMBL" id="PWA68329.1"/>
    </source>
</evidence>
<dbReference type="InterPro" id="IPR051848">
    <property type="entry name" value="PGIP"/>
</dbReference>
<dbReference type="EMBL" id="PKPP01003658">
    <property type="protein sequence ID" value="PWA68329.1"/>
    <property type="molecule type" value="Genomic_DNA"/>
</dbReference>
<dbReference type="OrthoDB" id="676979at2759"/>
<gene>
    <name evidence="6" type="ORF">CTI12_AA308760</name>
</gene>
<dbReference type="InterPro" id="IPR032675">
    <property type="entry name" value="LRR_dom_sf"/>
</dbReference>
<dbReference type="Gene3D" id="3.80.10.10">
    <property type="entry name" value="Ribonuclease Inhibitor"/>
    <property type="match status" value="1"/>
</dbReference>
<dbReference type="InterPro" id="IPR001611">
    <property type="entry name" value="Leu-rich_rpt"/>
</dbReference>
<keyword evidence="6" id="KW-0675">Receptor</keyword>
<name>A0A2U1N4C4_ARTAN</name>
<keyword evidence="3" id="KW-0677">Repeat</keyword>
<evidence type="ECO:0000313" key="7">
    <source>
        <dbReference type="Proteomes" id="UP000245207"/>
    </source>
</evidence>
<dbReference type="Pfam" id="PF08263">
    <property type="entry name" value="LRRNT_2"/>
    <property type="match status" value="1"/>
</dbReference>
<comment type="caution">
    <text evidence="6">The sequence shown here is derived from an EMBL/GenBank/DDBJ whole genome shotgun (WGS) entry which is preliminary data.</text>
</comment>
<evidence type="ECO:0000256" key="2">
    <source>
        <dbReference type="ARBA" id="ARBA00022614"/>
    </source>
</evidence>
<dbReference type="SUPFAM" id="SSF52058">
    <property type="entry name" value="L domain-like"/>
    <property type="match status" value="1"/>
</dbReference>
<feature type="domain" description="Leucine-rich repeat-containing N-terminal plant-type" evidence="5">
    <location>
        <begin position="42"/>
        <end position="68"/>
    </location>
</feature>
<keyword evidence="6" id="KW-0418">Kinase</keyword>